<dbReference type="Pfam" id="PF02746">
    <property type="entry name" value="MR_MLE_N"/>
    <property type="match status" value="1"/>
</dbReference>
<dbReference type="GO" id="GO:0016829">
    <property type="term" value="F:lyase activity"/>
    <property type="evidence" value="ECO:0007669"/>
    <property type="project" value="UniProtKB-KW"/>
</dbReference>
<name>A0A1I2GVD7_9BACL</name>
<feature type="domain" description="Mandelate racemase/muconate lactonizing enzyme C-terminal" evidence="3">
    <location>
        <begin position="131"/>
        <end position="236"/>
    </location>
</feature>
<dbReference type="RefSeq" id="WP_046229236.1">
    <property type="nucleotide sequence ID" value="NZ_FONN01000018.1"/>
</dbReference>
<dbReference type="InterPro" id="IPR036849">
    <property type="entry name" value="Enolase-like_C_sf"/>
</dbReference>
<dbReference type="SUPFAM" id="SSF54826">
    <property type="entry name" value="Enolase N-terminal domain-like"/>
    <property type="match status" value="1"/>
</dbReference>
<dbReference type="InterPro" id="IPR029065">
    <property type="entry name" value="Enolase_C-like"/>
</dbReference>
<keyword evidence="2" id="KW-0456">Lyase</keyword>
<dbReference type="InterPro" id="IPR029017">
    <property type="entry name" value="Enolase-like_N"/>
</dbReference>
<proteinExistence type="predicted"/>
<sequence>MKITKIKTYTVFAYRTNWIFVQVHTDEGIVGVGEATLEYNEMALLGAIQDLERYLIGQNPLNIEHLYYTLYRDSYFRGGAVLMSAISAIETCLWDINGKALGVPVYRLLGGKCRDKIKIYANGWFANAKTPDQFAEKAKEAYSRGIRALKWDPFGKAHLSISTAEMDHALNCIGAVRDAVGSEVDLLIEGHGRFNIPAAMQIAREIEPFKPLFFEEPLPPDYIEGLAQIKERSNVAIAAGERLYTKYAFRDLLEKRAVDFIQPDVSHAGGIMELKKIAAMAEAYHIPFAPHNPSGPVANAATLQLAACVPNFFILEIMYNDIPWRKDLTDEDLVFEDGCIRIPDKPGIGISLNEEEALKYPFQPIKLRHYSGNLTNIRPPEAVPYF</sequence>
<dbReference type="OrthoDB" id="9775391at2"/>
<gene>
    <name evidence="4" type="ORF">SAMN04487969_11856</name>
</gene>
<dbReference type="SFLD" id="SFLDS00001">
    <property type="entry name" value="Enolase"/>
    <property type="match status" value="1"/>
</dbReference>
<dbReference type="PANTHER" id="PTHR48080:SF2">
    <property type="entry name" value="D-GALACTONATE DEHYDRATASE"/>
    <property type="match status" value="1"/>
</dbReference>
<dbReference type="NCBIfam" id="NF010624">
    <property type="entry name" value="PRK14017.1"/>
    <property type="match status" value="1"/>
</dbReference>
<dbReference type="InterPro" id="IPR013341">
    <property type="entry name" value="Mandelate_racemase_N_dom"/>
</dbReference>
<evidence type="ECO:0000256" key="2">
    <source>
        <dbReference type="ARBA" id="ARBA00023239"/>
    </source>
</evidence>
<dbReference type="GO" id="GO:0046872">
    <property type="term" value="F:metal ion binding"/>
    <property type="evidence" value="ECO:0007669"/>
    <property type="project" value="UniProtKB-KW"/>
</dbReference>
<organism evidence="4 5">
    <name type="scientific">Paenibacillus algorifonticola</name>
    <dbReference type="NCBI Taxonomy" id="684063"/>
    <lineage>
        <taxon>Bacteria</taxon>
        <taxon>Bacillati</taxon>
        <taxon>Bacillota</taxon>
        <taxon>Bacilli</taxon>
        <taxon>Bacillales</taxon>
        <taxon>Paenibacillaceae</taxon>
        <taxon>Paenibacillus</taxon>
    </lineage>
</organism>
<dbReference type="InterPro" id="IPR034593">
    <property type="entry name" value="DgoD-like"/>
</dbReference>
<evidence type="ECO:0000313" key="5">
    <source>
        <dbReference type="Proteomes" id="UP000183410"/>
    </source>
</evidence>
<evidence type="ECO:0000313" key="4">
    <source>
        <dbReference type="EMBL" id="SFF21103.1"/>
    </source>
</evidence>
<evidence type="ECO:0000259" key="3">
    <source>
        <dbReference type="SMART" id="SM00922"/>
    </source>
</evidence>
<dbReference type="PANTHER" id="PTHR48080">
    <property type="entry name" value="D-GALACTONATE DEHYDRATASE-RELATED"/>
    <property type="match status" value="1"/>
</dbReference>
<dbReference type="Gene3D" id="3.30.390.10">
    <property type="entry name" value="Enolase-like, N-terminal domain"/>
    <property type="match status" value="1"/>
</dbReference>
<keyword evidence="5" id="KW-1185">Reference proteome</keyword>
<dbReference type="EMBL" id="FONN01000018">
    <property type="protein sequence ID" value="SFF21103.1"/>
    <property type="molecule type" value="Genomic_DNA"/>
</dbReference>
<reference evidence="5" key="1">
    <citation type="submission" date="2016-10" db="EMBL/GenBank/DDBJ databases">
        <authorList>
            <person name="Varghese N."/>
            <person name="Submissions S."/>
        </authorList>
    </citation>
    <scope>NUCLEOTIDE SEQUENCE [LARGE SCALE GENOMIC DNA]</scope>
    <source>
        <strain evidence="5">CGMCC 1.10223</strain>
    </source>
</reference>
<dbReference type="SFLD" id="SFLDG00179">
    <property type="entry name" value="mandelate_racemase"/>
    <property type="match status" value="1"/>
</dbReference>
<dbReference type="Proteomes" id="UP000183410">
    <property type="component" value="Unassembled WGS sequence"/>
</dbReference>
<dbReference type="SMART" id="SM00922">
    <property type="entry name" value="MR_MLE"/>
    <property type="match status" value="1"/>
</dbReference>
<accession>A0A1I2GVD7</accession>
<evidence type="ECO:0000256" key="1">
    <source>
        <dbReference type="ARBA" id="ARBA00022723"/>
    </source>
</evidence>
<dbReference type="Gene3D" id="3.20.20.120">
    <property type="entry name" value="Enolase-like C-terminal domain"/>
    <property type="match status" value="1"/>
</dbReference>
<protein>
    <submittedName>
        <fullName evidence="4">Galactonate dehydratase</fullName>
    </submittedName>
</protein>
<dbReference type="InterPro" id="IPR013342">
    <property type="entry name" value="Mandelate_racemase_C"/>
</dbReference>
<keyword evidence="1" id="KW-0479">Metal-binding</keyword>
<dbReference type="AlphaFoldDB" id="A0A1I2GVD7"/>
<dbReference type="Pfam" id="PF13378">
    <property type="entry name" value="MR_MLE_C"/>
    <property type="match status" value="1"/>
</dbReference>
<dbReference type="SUPFAM" id="SSF51604">
    <property type="entry name" value="Enolase C-terminal domain-like"/>
    <property type="match status" value="1"/>
</dbReference>